<gene>
    <name evidence="2" type="ORF">CGOC_LOCUS2675</name>
</gene>
<dbReference type="AlphaFoldDB" id="A0A3P6SCU2"/>
<protein>
    <submittedName>
        <fullName evidence="2">Uncharacterized protein</fullName>
    </submittedName>
</protein>
<feature type="compositionally biased region" description="Basic and acidic residues" evidence="1">
    <location>
        <begin position="53"/>
        <end position="62"/>
    </location>
</feature>
<feature type="region of interest" description="Disordered" evidence="1">
    <location>
        <begin position="40"/>
        <end position="72"/>
    </location>
</feature>
<feature type="compositionally biased region" description="Polar residues" evidence="1">
    <location>
        <begin position="63"/>
        <end position="72"/>
    </location>
</feature>
<keyword evidence="3" id="KW-1185">Reference proteome</keyword>
<evidence type="ECO:0000313" key="2">
    <source>
        <dbReference type="EMBL" id="VDK53414.1"/>
    </source>
</evidence>
<proteinExistence type="predicted"/>
<evidence type="ECO:0000313" key="3">
    <source>
        <dbReference type="Proteomes" id="UP000271889"/>
    </source>
</evidence>
<dbReference type="EMBL" id="UYRV01006166">
    <property type="protein sequence ID" value="VDK53414.1"/>
    <property type="molecule type" value="Genomic_DNA"/>
</dbReference>
<organism evidence="2 3">
    <name type="scientific">Cylicostephanus goldi</name>
    <name type="common">Nematode worm</name>
    <dbReference type="NCBI Taxonomy" id="71465"/>
    <lineage>
        <taxon>Eukaryota</taxon>
        <taxon>Metazoa</taxon>
        <taxon>Ecdysozoa</taxon>
        <taxon>Nematoda</taxon>
        <taxon>Chromadorea</taxon>
        <taxon>Rhabditida</taxon>
        <taxon>Rhabditina</taxon>
        <taxon>Rhabditomorpha</taxon>
        <taxon>Strongyloidea</taxon>
        <taxon>Strongylidae</taxon>
        <taxon>Cylicostephanus</taxon>
    </lineage>
</organism>
<evidence type="ECO:0000256" key="1">
    <source>
        <dbReference type="SAM" id="MobiDB-lite"/>
    </source>
</evidence>
<dbReference type="Proteomes" id="UP000271889">
    <property type="component" value="Unassembled WGS sequence"/>
</dbReference>
<name>A0A3P6SCU2_CYLGO</name>
<sequence length="72" mass="8336">MDAEECGMDDDAVAREKGHICAVRGLDHRMTRFCNGTMPVETRSRRRCTRQQRAIEPRRDSTRTLSPRDTTK</sequence>
<reference evidence="2 3" key="1">
    <citation type="submission" date="2018-11" db="EMBL/GenBank/DDBJ databases">
        <authorList>
            <consortium name="Pathogen Informatics"/>
        </authorList>
    </citation>
    <scope>NUCLEOTIDE SEQUENCE [LARGE SCALE GENOMIC DNA]</scope>
</reference>
<accession>A0A3P6SCU2</accession>